<evidence type="ECO:0000256" key="2">
    <source>
        <dbReference type="SAM" id="SignalP"/>
    </source>
</evidence>
<keyword evidence="4" id="KW-1185">Reference proteome</keyword>
<gene>
    <name evidence="3" type="ORF">GCM10011398_19670</name>
</gene>
<dbReference type="InterPro" id="IPR052928">
    <property type="entry name" value="Desiccation-related_membrane"/>
</dbReference>
<dbReference type="PANTHER" id="PTHR35792:SF3">
    <property type="entry name" value="IG HYPOTHETICAL 17707"/>
    <property type="match status" value="1"/>
</dbReference>
<reference evidence="3" key="2">
    <citation type="submission" date="2020-09" db="EMBL/GenBank/DDBJ databases">
        <authorList>
            <person name="Sun Q."/>
            <person name="Zhou Y."/>
        </authorList>
    </citation>
    <scope>NUCLEOTIDE SEQUENCE</scope>
    <source>
        <strain evidence="3">CGMCC 1.12754</strain>
    </source>
</reference>
<dbReference type="InterPro" id="IPR024623">
    <property type="entry name" value="YtxH"/>
</dbReference>
<feature type="signal peptide" evidence="2">
    <location>
        <begin position="1"/>
        <end position="21"/>
    </location>
</feature>
<dbReference type="RefSeq" id="WP_188455223.1">
    <property type="nucleotide sequence ID" value="NZ_BMFR01000007.1"/>
</dbReference>
<dbReference type="Proteomes" id="UP000622860">
    <property type="component" value="Unassembled WGS sequence"/>
</dbReference>
<feature type="chain" id="PRO_5038875834" evidence="2">
    <location>
        <begin position="22"/>
        <end position="122"/>
    </location>
</feature>
<sequence length="122" mass="13681">MTKGKSLLLGFVVGGVVSATATLLSTPASGKELRIRAKEQGVEWKHMLENLKRDGMRLKNQIAETSKEGAALIKDLTQEMKTSVQDWRNSVEPHQKNIEKYLEQIESSLKDLEEKVKKDSSI</sequence>
<proteinExistence type="predicted"/>
<evidence type="ECO:0000256" key="1">
    <source>
        <dbReference type="SAM" id="Coils"/>
    </source>
</evidence>
<reference evidence="3" key="1">
    <citation type="journal article" date="2014" name="Int. J. Syst. Evol. Microbiol.">
        <title>Complete genome sequence of Corynebacterium casei LMG S-19264T (=DSM 44701T), isolated from a smear-ripened cheese.</title>
        <authorList>
            <consortium name="US DOE Joint Genome Institute (JGI-PGF)"/>
            <person name="Walter F."/>
            <person name="Albersmeier A."/>
            <person name="Kalinowski J."/>
            <person name="Ruckert C."/>
        </authorList>
    </citation>
    <scope>NUCLEOTIDE SEQUENCE</scope>
    <source>
        <strain evidence="3">CGMCC 1.12754</strain>
    </source>
</reference>
<dbReference type="PANTHER" id="PTHR35792">
    <property type="entry name" value="GENERAL STRESS PROTEIN"/>
    <property type="match status" value="1"/>
</dbReference>
<dbReference type="Pfam" id="PF12732">
    <property type="entry name" value="YtxH"/>
    <property type="match status" value="1"/>
</dbReference>
<feature type="coiled-coil region" evidence="1">
    <location>
        <begin position="95"/>
        <end position="122"/>
    </location>
</feature>
<keyword evidence="1" id="KW-0175">Coiled coil</keyword>
<keyword evidence="2" id="KW-0732">Signal</keyword>
<protein>
    <submittedName>
        <fullName evidence="3">General stress protein</fullName>
    </submittedName>
</protein>
<accession>A0A917HD17</accession>
<comment type="caution">
    <text evidence="3">The sequence shown here is derived from an EMBL/GenBank/DDBJ whole genome shotgun (WGS) entry which is preliminary data.</text>
</comment>
<name>A0A917HD17_9BACI</name>
<evidence type="ECO:0000313" key="3">
    <source>
        <dbReference type="EMBL" id="GGG74968.1"/>
    </source>
</evidence>
<dbReference type="AlphaFoldDB" id="A0A917HD17"/>
<organism evidence="3 4">
    <name type="scientific">Virgibacillus oceani</name>
    <dbReference type="NCBI Taxonomy" id="1479511"/>
    <lineage>
        <taxon>Bacteria</taxon>
        <taxon>Bacillati</taxon>
        <taxon>Bacillota</taxon>
        <taxon>Bacilli</taxon>
        <taxon>Bacillales</taxon>
        <taxon>Bacillaceae</taxon>
        <taxon>Virgibacillus</taxon>
    </lineage>
</organism>
<evidence type="ECO:0000313" key="4">
    <source>
        <dbReference type="Proteomes" id="UP000622860"/>
    </source>
</evidence>
<dbReference type="EMBL" id="BMFR01000007">
    <property type="protein sequence ID" value="GGG74968.1"/>
    <property type="molecule type" value="Genomic_DNA"/>
</dbReference>